<dbReference type="InterPro" id="IPR001279">
    <property type="entry name" value="Metallo-B-lactamas"/>
</dbReference>
<dbReference type="CDD" id="cd07714">
    <property type="entry name" value="RNaseJ_MBL-fold"/>
    <property type="match status" value="1"/>
</dbReference>
<evidence type="ECO:0000256" key="1">
    <source>
        <dbReference type="ARBA" id="ARBA00022722"/>
    </source>
</evidence>
<sequence length="555" mass="59659">MSSERLIYLPLGGAGEIGMNAYVYGYGKPDQERLIVVDLGVAFPDMDTTPGVDLIIADIDWLVQRKDRIEAVFVTHAHEDHVGGVAHTYDRLQAPIYARRFTANIAKRKMDEYAHPDDAIQVVGPWPHQVNAGPFKVGFQPISHSIPESSALVIDTPAGRIVHSGDFKVDLTPGVGEPFDASAFEEIAKDGIKALVCDSTNVFSPDAGRSEATLGPALEELVSGASGMIVATTFASNVARVKTLAVAGEKAGRSIVLLGRAMKRMVEASVEAGVLDSFPSVVSPEQARDIPRENLMLLVTGSQGERRAASAQLARGKYMGLELQEGDTFLFSSKTIPGNEKGVIGIINQLSEKGVDVVDDSSGKYHVSGHANRPDLETLHDIVKPQVLIPMHGEHRHLREHVKIAEGKGITGVLAVNGMMIDLSGNAPKVAEYVETGRTYLDGSVQVGALDGVIRDRIRMALNGHMTVTVLLDEDDEPLGDPWVDAMGLAETGSSKAALTEVVEHDLSQWLGRQKAKTLRDDDALNDGLKKAARQSAQNEIGKKPEVTVVVSRLS</sequence>
<dbReference type="Pfam" id="PF22505">
    <property type="entry name" value="RNase_J_b_CASP"/>
    <property type="match status" value="1"/>
</dbReference>
<evidence type="ECO:0000259" key="7">
    <source>
        <dbReference type="SMART" id="SM00849"/>
    </source>
</evidence>
<feature type="domain" description="Metallo-beta-lactamase" evidence="7">
    <location>
        <begin position="18"/>
        <end position="218"/>
    </location>
</feature>
<dbReference type="InterPro" id="IPR011108">
    <property type="entry name" value="RMMBL"/>
</dbReference>
<dbReference type="Gene3D" id="3.60.15.10">
    <property type="entry name" value="Ribonuclease Z/Hydroxyacylglutathione hydrolase-like"/>
    <property type="match status" value="1"/>
</dbReference>
<dbReference type="KEGG" id="sual:KDD17_08210"/>
<keyword evidence="2" id="KW-0479">Metal-binding</keyword>
<keyword evidence="4" id="KW-0862">Zinc</keyword>
<dbReference type="GO" id="GO:0004527">
    <property type="term" value="F:exonuclease activity"/>
    <property type="evidence" value="ECO:0007669"/>
    <property type="project" value="UniProtKB-KW"/>
</dbReference>
<protein>
    <submittedName>
        <fullName evidence="8">Ribonuclease J</fullName>
    </submittedName>
</protein>
<keyword evidence="9" id="KW-1185">Reference proteome</keyword>
<dbReference type="InterPro" id="IPR055132">
    <property type="entry name" value="RNase_J_b_CASP"/>
</dbReference>
<dbReference type="InterPro" id="IPR042173">
    <property type="entry name" value="RNase_J_2"/>
</dbReference>
<evidence type="ECO:0000256" key="2">
    <source>
        <dbReference type="ARBA" id="ARBA00022723"/>
    </source>
</evidence>
<keyword evidence="5" id="KW-0269">Exonuclease</keyword>
<dbReference type="InterPro" id="IPR041636">
    <property type="entry name" value="RNase_J_C"/>
</dbReference>
<dbReference type="InterPro" id="IPR001587">
    <property type="entry name" value="RNase_J_CS"/>
</dbReference>
<dbReference type="GO" id="GO:0046872">
    <property type="term" value="F:metal ion binding"/>
    <property type="evidence" value="ECO:0007669"/>
    <property type="project" value="UniProtKB-KW"/>
</dbReference>
<gene>
    <name evidence="8" type="ORF">KDD17_08210</name>
</gene>
<dbReference type="Gene3D" id="3.40.50.10710">
    <property type="entry name" value="Metallo-hydrolase/oxidoreductase"/>
    <property type="match status" value="1"/>
</dbReference>
<dbReference type="GO" id="GO:0003723">
    <property type="term" value="F:RNA binding"/>
    <property type="evidence" value="ECO:0007669"/>
    <property type="project" value="UniProtKB-KW"/>
</dbReference>
<keyword evidence="6" id="KW-0694">RNA-binding</keyword>
<dbReference type="Pfam" id="PF07521">
    <property type="entry name" value="RMMBL"/>
    <property type="match status" value="1"/>
</dbReference>
<dbReference type="Pfam" id="PF17770">
    <property type="entry name" value="RNase_J_C"/>
    <property type="match status" value="1"/>
</dbReference>
<evidence type="ECO:0000256" key="5">
    <source>
        <dbReference type="ARBA" id="ARBA00022839"/>
    </source>
</evidence>
<dbReference type="SMART" id="SM00849">
    <property type="entry name" value="Lactamase_B"/>
    <property type="match status" value="1"/>
</dbReference>
<dbReference type="AlphaFoldDB" id="A0A975PNW6"/>
<evidence type="ECO:0000256" key="6">
    <source>
        <dbReference type="ARBA" id="ARBA00022884"/>
    </source>
</evidence>
<dbReference type="InterPro" id="IPR036866">
    <property type="entry name" value="RibonucZ/Hydroxyglut_hydro"/>
</dbReference>
<evidence type="ECO:0000256" key="4">
    <source>
        <dbReference type="ARBA" id="ARBA00022833"/>
    </source>
</evidence>
<dbReference type="PANTHER" id="PTHR43694:SF1">
    <property type="entry name" value="RIBONUCLEASE J"/>
    <property type="match status" value="1"/>
</dbReference>
<keyword evidence="1" id="KW-0540">Nuclease</keyword>
<name>A0A975PNW6_9RHOB</name>
<dbReference type="PROSITE" id="PS01292">
    <property type="entry name" value="UPF0036"/>
    <property type="match status" value="1"/>
</dbReference>
<dbReference type="Pfam" id="PF00753">
    <property type="entry name" value="Lactamase_B"/>
    <property type="match status" value="1"/>
</dbReference>
<dbReference type="RefSeq" id="WP_212706094.1">
    <property type="nucleotide sequence ID" value="NZ_CP073581.1"/>
</dbReference>
<evidence type="ECO:0000313" key="9">
    <source>
        <dbReference type="Proteomes" id="UP000683291"/>
    </source>
</evidence>
<proteinExistence type="predicted"/>
<keyword evidence="3" id="KW-0378">Hydrolase</keyword>
<reference evidence="8" key="1">
    <citation type="submission" date="2021-04" db="EMBL/GenBank/DDBJ databases">
        <title>Complete genome sequence for Sulfitobacter sp. strain JK7-1.</title>
        <authorList>
            <person name="Park S.-J."/>
        </authorList>
    </citation>
    <scope>NUCLEOTIDE SEQUENCE</scope>
    <source>
        <strain evidence="8">JK7-1</strain>
    </source>
</reference>
<evidence type="ECO:0000256" key="3">
    <source>
        <dbReference type="ARBA" id="ARBA00022801"/>
    </source>
</evidence>
<organism evidence="8 9">
    <name type="scientific">Sulfitobacter albidus</name>
    <dbReference type="NCBI Taxonomy" id="2829501"/>
    <lineage>
        <taxon>Bacteria</taxon>
        <taxon>Pseudomonadati</taxon>
        <taxon>Pseudomonadota</taxon>
        <taxon>Alphaproteobacteria</taxon>
        <taxon>Rhodobacterales</taxon>
        <taxon>Roseobacteraceae</taxon>
        <taxon>Sulfitobacter</taxon>
    </lineage>
</organism>
<accession>A0A975PNW6</accession>
<dbReference type="Proteomes" id="UP000683291">
    <property type="component" value="Chromosome 1"/>
</dbReference>
<dbReference type="EMBL" id="CP073581">
    <property type="protein sequence ID" value="QUJ77901.1"/>
    <property type="molecule type" value="Genomic_DNA"/>
</dbReference>
<dbReference type="PANTHER" id="PTHR43694">
    <property type="entry name" value="RIBONUCLEASE J"/>
    <property type="match status" value="1"/>
</dbReference>
<dbReference type="Gene3D" id="3.10.20.580">
    <property type="match status" value="1"/>
</dbReference>
<evidence type="ECO:0000313" key="8">
    <source>
        <dbReference type="EMBL" id="QUJ77901.1"/>
    </source>
</evidence>
<dbReference type="SUPFAM" id="SSF56281">
    <property type="entry name" value="Metallo-hydrolase/oxidoreductase"/>
    <property type="match status" value="1"/>
</dbReference>